<accession>A0A1X7KQW6</accession>
<reference evidence="2" key="1">
    <citation type="submission" date="2017-04" db="EMBL/GenBank/DDBJ databases">
        <authorList>
            <person name="Varghese N."/>
            <person name="Submissions S."/>
        </authorList>
    </citation>
    <scope>NUCLEOTIDE SEQUENCE [LARGE SCALE GENOMIC DNA]</scope>
    <source>
        <strain evidence="2">LMG 29540</strain>
    </source>
</reference>
<dbReference type="AlphaFoldDB" id="A0A1X7KQW6"/>
<organism evidence="1 2">
    <name type="scientific">Paraburkholderia susongensis</name>
    <dbReference type="NCBI Taxonomy" id="1515439"/>
    <lineage>
        <taxon>Bacteria</taxon>
        <taxon>Pseudomonadati</taxon>
        <taxon>Pseudomonadota</taxon>
        <taxon>Betaproteobacteria</taxon>
        <taxon>Burkholderiales</taxon>
        <taxon>Burkholderiaceae</taxon>
        <taxon>Paraburkholderia</taxon>
    </lineage>
</organism>
<evidence type="ECO:0000313" key="2">
    <source>
        <dbReference type="Proteomes" id="UP000193228"/>
    </source>
</evidence>
<dbReference type="RefSeq" id="WP_167387477.1">
    <property type="nucleotide sequence ID" value="NZ_FXAT01000004.1"/>
</dbReference>
<gene>
    <name evidence="1" type="ORF">SAMN06265784_104173</name>
</gene>
<sequence>MTHAEFLCAQAETHWASGSPLPVDLFMKMQAEGIDVDNAEQSFNLIKQYH</sequence>
<evidence type="ECO:0000313" key="1">
    <source>
        <dbReference type="EMBL" id="SMG43581.1"/>
    </source>
</evidence>
<dbReference type="EMBL" id="FXAT01000004">
    <property type="protein sequence ID" value="SMG43581.1"/>
    <property type="molecule type" value="Genomic_DNA"/>
</dbReference>
<proteinExistence type="predicted"/>
<keyword evidence="2" id="KW-1185">Reference proteome</keyword>
<dbReference type="STRING" id="1515439.SAMN06265784_104173"/>
<name>A0A1X7KQW6_9BURK</name>
<protein>
    <submittedName>
        <fullName evidence="1">Uncharacterized protein</fullName>
    </submittedName>
</protein>
<dbReference type="Proteomes" id="UP000193228">
    <property type="component" value="Unassembled WGS sequence"/>
</dbReference>